<reference evidence="1 2" key="1">
    <citation type="submission" date="2019-03" db="EMBL/GenBank/DDBJ databases">
        <title>Single cell metagenomics reveals metabolic interactions within the superorganism composed of flagellate Streblomastix strix and complex community of Bacteroidetes bacteria on its surface.</title>
        <authorList>
            <person name="Treitli S.C."/>
            <person name="Kolisko M."/>
            <person name="Husnik F."/>
            <person name="Keeling P."/>
            <person name="Hampl V."/>
        </authorList>
    </citation>
    <scope>NUCLEOTIDE SEQUENCE [LARGE SCALE GENOMIC DNA]</scope>
    <source>
        <strain evidence="1">ST1C</strain>
    </source>
</reference>
<dbReference type="Proteomes" id="UP000324800">
    <property type="component" value="Unassembled WGS sequence"/>
</dbReference>
<evidence type="ECO:0000313" key="2">
    <source>
        <dbReference type="Proteomes" id="UP000324800"/>
    </source>
</evidence>
<accession>A0A5J4T7H9</accession>
<sequence>MIRKFRQVSHLFFLLNLSRTHFYFIHQLTDEGGNIDWSGCPANNKKVDIAALAFFIVEFVSNLIRNVMKFTIIVYELCKLCESDTMSIPSDFPIFYYYFY</sequence>
<comment type="caution">
    <text evidence="1">The sequence shown here is derived from an EMBL/GenBank/DDBJ whole genome shotgun (WGS) entry which is preliminary data.</text>
</comment>
<protein>
    <submittedName>
        <fullName evidence="1">Uncharacterized protein</fullName>
    </submittedName>
</protein>
<evidence type="ECO:0000313" key="1">
    <source>
        <dbReference type="EMBL" id="KAA6354158.1"/>
    </source>
</evidence>
<gene>
    <name evidence="1" type="ORF">EZS28_050316</name>
</gene>
<dbReference type="EMBL" id="SNRW01036800">
    <property type="protein sequence ID" value="KAA6354158.1"/>
    <property type="molecule type" value="Genomic_DNA"/>
</dbReference>
<name>A0A5J4T7H9_9EUKA</name>
<dbReference type="AlphaFoldDB" id="A0A5J4T7H9"/>
<proteinExistence type="predicted"/>
<organism evidence="1 2">
    <name type="scientific">Streblomastix strix</name>
    <dbReference type="NCBI Taxonomy" id="222440"/>
    <lineage>
        <taxon>Eukaryota</taxon>
        <taxon>Metamonada</taxon>
        <taxon>Preaxostyla</taxon>
        <taxon>Oxymonadida</taxon>
        <taxon>Streblomastigidae</taxon>
        <taxon>Streblomastix</taxon>
    </lineage>
</organism>